<keyword evidence="3" id="KW-0732">Signal</keyword>
<reference evidence="5 6" key="1">
    <citation type="journal article" date="2018" name="Elife">
        <title>Firefly genomes illuminate parallel origins of bioluminescence in beetles.</title>
        <authorList>
            <person name="Fallon T.R."/>
            <person name="Lower S.E."/>
            <person name="Chang C.H."/>
            <person name="Bessho-Uehara M."/>
            <person name="Martin G.J."/>
            <person name="Bewick A.J."/>
            <person name="Behringer M."/>
            <person name="Debat H.J."/>
            <person name="Wong I."/>
            <person name="Day J.C."/>
            <person name="Suvorov A."/>
            <person name="Silva C.J."/>
            <person name="Stanger-Hall K.F."/>
            <person name="Hall D.W."/>
            <person name="Schmitz R.J."/>
            <person name="Nelson D.R."/>
            <person name="Lewis S.M."/>
            <person name="Shigenobu S."/>
            <person name="Bybee S.M."/>
            <person name="Larracuente A.M."/>
            <person name="Oba Y."/>
            <person name="Weng J.K."/>
        </authorList>
    </citation>
    <scope>NUCLEOTIDE SEQUENCE [LARGE SCALE GENOMIC DNA]</scope>
    <source>
        <strain evidence="5">1611_PpyrPB1</strain>
        <tissue evidence="5">Whole body</tissue>
    </source>
</reference>
<dbReference type="AlphaFoldDB" id="A0A5N4A3D4"/>
<comment type="caution">
    <text evidence="5">The sequence shown here is derived from an EMBL/GenBank/DDBJ whole genome shotgun (WGS) entry which is preliminary data.</text>
</comment>
<feature type="domain" description="CUB" evidence="4">
    <location>
        <begin position="297"/>
        <end position="451"/>
    </location>
</feature>
<dbReference type="Pfam" id="PF26080">
    <property type="entry name" value="CUB_animal"/>
    <property type="match status" value="1"/>
</dbReference>
<evidence type="ECO:0000313" key="6">
    <source>
        <dbReference type="Proteomes" id="UP000327044"/>
    </source>
</evidence>
<organism evidence="5 6">
    <name type="scientific">Photinus pyralis</name>
    <name type="common">Common eastern firefly</name>
    <name type="synonym">Lampyris pyralis</name>
    <dbReference type="NCBI Taxonomy" id="7054"/>
    <lineage>
        <taxon>Eukaryota</taxon>
        <taxon>Metazoa</taxon>
        <taxon>Ecdysozoa</taxon>
        <taxon>Arthropoda</taxon>
        <taxon>Hexapoda</taxon>
        <taxon>Insecta</taxon>
        <taxon>Pterygota</taxon>
        <taxon>Neoptera</taxon>
        <taxon>Endopterygota</taxon>
        <taxon>Coleoptera</taxon>
        <taxon>Polyphaga</taxon>
        <taxon>Elateriformia</taxon>
        <taxon>Elateroidea</taxon>
        <taxon>Lampyridae</taxon>
        <taxon>Lampyrinae</taxon>
        <taxon>Photinus</taxon>
    </lineage>
</organism>
<feature type="signal peptide" evidence="3">
    <location>
        <begin position="1"/>
        <end position="21"/>
    </location>
</feature>
<evidence type="ECO:0000256" key="2">
    <source>
        <dbReference type="PROSITE-ProRule" id="PRU00059"/>
    </source>
</evidence>
<dbReference type="InterPro" id="IPR000859">
    <property type="entry name" value="CUB_dom"/>
</dbReference>
<dbReference type="Proteomes" id="UP000327044">
    <property type="component" value="Unassembled WGS sequence"/>
</dbReference>
<proteinExistence type="predicted"/>
<evidence type="ECO:0000256" key="1">
    <source>
        <dbReference type="ARBA" id="ARBA00023157"/>
    </source>
</evidence>
<feature type="chain" id="PRO_5024342378" description="CUB domain-containing protein" evidence="3">
    <location>
        <begin position="22"/>
        <end position="612"/>
    </location>
</feature>
<protein>
    <recommendedName>
        <fullName evidence="4">CUB domain-containing protein</fullName>
    </recommendedName>
</protein>
<sequence>MSRYCLNVLIVVVSVCNRIWAEQYFERYYDRYRSPNQRHYDAYKSSMETKGQQYIYPKSPNSFYYKPHEYYSDELKFNSDLLEDSRDVDFGNFVTTQSSYQFPFERKGRPKFKTAKNDTDPFDYAYLTNVDKTRRYDQQNKIDKVLEGKINEHLKIYFHKLLKKLQKNGGGAPEGSKQEFLELSDEVDDGDVEALIQSDEAPNYYDMKENYVFNKTKKFFDAHKITMLKNSTHLLAKKFLSLFTIIKFANSACTGSNGVNTYEGTCYYESECEARNGTTMGVCAEGYGVCCVFIRSCGATSSQNCTYFESPSYPNYYPSNGSIVPPTVPPASNGTIDPRLRYQVMMFLARQEMTSNSLSCTFQLQKISDNVRQLRVDFLDLELRGPVNGSCTVERFVISSHNRNNLVPDICGYNTGQHMYVDITDVSGPIQIGVLAMAVERKRFRIRVCQVTECSNPLNCLQYHTGVTGVISSFNYDQASSLSRSVPEYYNNLNYAICIRKEKGYCSITYTNVANGTAYQFQLRNFDEAGLSTTAPGQAGSEIFGCPDDYIVINGVRLCGERFNDGSVTIDLTMNAPVTDNTGGPFIIPFKTNSRATGRGFRLFYRQNMCTT</sequence>
<evidence type="ECO:0000256" key="3">
    <source>
        <dbReference type="SAM" id="SignalP"/>
    </source>
</evidence>
<gene>
    <name evidence="5" type="ORF">PPYR_03612</name>
</gene>
<evidence type="ECO:0000313" key="5">
    <source>
        <dbReference type="EMBL" id="KAB0791812.1"/>
    </source>
</evidence>
<comment type="caution">
    <text evidence="2">Lacks conserved residue(s) required for the propagation of feature annotation.</text>
</comment>
<dbReference type="PANTHER" id="PTHR33236:SF11">
    <property type="entry name" value="CUB DOMAIN-CONTAINING PROTEIN"/>
    <property type="match status" value="1"/>
</dbReference>
<dbReference type="InterPro" id="IPR058698">
    <property type="entry name" value="CUB_metazoa"/>
</dbReference>
<dbReference type="InParanoid" id="A0A5N4A3D4"/>
<accession>A0A5N4A3D4</accession>
<keyword evidence="1" id="KW-1015">Disulfide bond</keyword>
<dbReference type="PANTHER" id="PTHR33236">
    <property type="entry name" value="INTRAFLAGELLAR TRANSPORT PROTEIN 122 FAMILY PROTEIN-RELATED"/>
    <property type="match status" value="1"/>
</dbReference>
<dbReference type="EMBL" id="VVIM01000011">
    <property type="protein sequence ID" value="KAB0791812.1"/>
    <property type="molecule type" value="Genomic_DNA"/>
</dbReference>
<evidence type="ECO:0000259" key="4">
    <source>
        <dbReference type="PROSITE" id="PS01180"/>
    </source>
</evidence>
<name>A0A5N4A3D4_PHOPY</name>
<dbReference type="PROSITE" id="PS01180">
    <property type="entry name" value="CUB"/>
    <property type="match status" value="1"/>
</dbReference>
<keyword evidence="6" id="KW-1185">Reference proteome</keyword>